<dbReference type="Proteomes" id="UP000593567">
    <property type="component" value="Unassembled WGS sequence"/>
</dbReference>
<dbReference type="PANTHER" id="PTHR45168">
    <property type="entry name" value="DNAJ HOMOLOG SUBFAMILY B MEMBER 2"/>
    <property type="match status" value="1"/>
</dbReference>
<evidence type="ECO:0000313" key="4">
    <source>
        <dbReference type="Proteomes" id="UP000593567"/>
    </source>
</evidence>
<dbReference type="InterPro" id="IPR036869">
    <property type="entry name" value="J_dom_sf"/>
</dbReference>
<dbReference type="PRINTS" id="PR00625">
    <property type="entry name" value="JDOMAIN"/>
</dbReference>
<dbReference type="EMBL" id="VXIV02002454">
    <property type="protein sequence ID" value="KAF6025498.1"/>
    <property type="molecule type" value="Genomic_DNA"/>
</dbReference>
<dbReference type="InterPro" id="IPR018253">
    <property type="entry name" value="DnaJ_domain_CS"/>
</dbReference>
<evidence type="ECO:0000256" key="1">
    <source>
        <dbReference type="ARBA" id="ARBA00023186"/>
    </source>
</evidence>
<dbReference type="PROSITE" id="PS50076">
    <property type="entry name" value="DNAJ_2"/>
    <property type="match status" value="1"/>
</dbReference>
<evidence type="ECO:0000259" key="2">
    <source>
        <dbReference type="PROSITE" id="PS50076"/>
    </source>
</evidence>
<dbReference type="GO" id="GO:0051082">
    <property type="term" value="F:unfolded protein binding"/>
    <property type="evidence" value="ECO:0007669"/>
    <property type="project" value="InterPro"/>
</dbReference>
<feature type="domain" description="J" evidence="2">
    <location>
        <begin position="15"/>
        <end position="81"/>
    </location>
</feature>
<dbReference type="PROSITE" id="PS00636">
    <property type="entry name" value="DNAJ_1"/>
    <property type="match status" value="1"/>
</dbReference>
<dbReference type="Gene3D" id="1.10.287.110">
    <property type="entry name" value="DnaJ domain"/>
    <property type="match status" value="1"/>
</dbReference>
<dbReference type="InterPro" id="IPR043183">
    <property type="entry name" value="DNJB2/6-like"/>
</dbReference>
<gene>
    <name evidence="3" type="ORF">EB796_016197</name>
</gene>
<comment type="caution">
    <text evidence="3">The sequence shown here is derived from an EMBL/GenBank/DDBJ whole genome shotgun (WGS) entry which is preliminary data.</text>
</comment>
<proteinExistence type="predicted"/>
<dbReference type="PANTHER" id="PTHR45168:SF3">
    <property type="entry name" value="DNAJ HEAT SHOCK PROTEIN FAMILY (HSP40) MEMBER B2"/>
    <property type="match status" value="1"/>
</dbReference>
<dbReference type="Pfam" id="PF00226">
    <property type="entry name" value="DnaJ"/>
    <property type="match status" value="1"/>
</dbReference>
<keyword evidence="4" id="KW-1185">Reference proteome</keyword>
<accession>A0A7J7JJE3</accession>
<dbReference type="SMART" id="SM00271">
    <property type="entry name" value="DnaJ"/>
    <property type="match status" value="1"/>
</dbReference>
<dbReference type="CDD" id="cd06257">
    <property type="entry name" value="DnaJ"/>
    <property type="match status" value="1"/>
</dbReference>
<keyword evidence="1" id="KW-0143">Chaperone</keyword>
<dbReference type="GO" id="GO:0030544">
    <property type="term" value="F:Hsp70 protein binding"/>
    <property type="evidence" value="ECO:0007669"/>
    <property type="project" value="InterPro"/>
</dbReference>
<name>A0A7J7JJE3_BUGNE</name>
<organism evidence="3 4">
    <name type="scientific">Bugula neritina</name>
    <name type="common">Brown bryozoan</name>
    <name type="synonym">Sertularia neritina</name>
    <dbReference type="NCBI Taxonomy" id="10212"/>
    <lineage>
        <taxon>Eukaryota</taxon>
        <taxon>Metazoa</taxon>
        <taxon>Spiralia</taxon>
        <taxon>Lophotrochozoa</taxon>
        <taxon>Bryozoa</taxon>
        <taxon>Gymnolaemata</taxon>
        <taxon>Cheilostomatida</taxon>
        <taxon>Flustrina</taxon>
        <taxon>Buguloidea</taxon>
        <taxon>Bugulidae</taxon>
        <taxon>Bugula</taxon>
    </lineage>
</organism>
<dbReference type="SUPFAM" id="SSF46565">
    <property type="entry name" value="Chaperone J-domain"/>
    <property type="match status" value="1"/>
</dbReference>
<sequence>MRTHRQGSESEDAVDYYKLLEVSKDASQMEIKKSYRRLALKYHPDKNPDNLDKAEKKFKLIAEAYEVLSDESRRKMYDQYGKSGVNRDDDSPTYRPSHYSGFQHKSHDPRDIFNQVFGDSSPFMNFWNSQFHKTSSHSRPRSFHENLFSTLDDDFDILFSTPSSRSTCYANWALLRK</sequence>
<dbReference type="InterPro" id="IPR001623">
    <property type="entry name" value="DnaJ_domain"/>
</dbReference>
<protein>
    <submittedName>
        <fullName evidence="3">DNAJB2</fullName>
    </submittedName>
</protein>
<dbReference type="OrthoDB" id="10250354at2759"/>
<dbReference type="AlphaFoldDB" id="A0A7J7JJE3"/>
<reference evidence="3" key="1">
    <citation type="submission" date="2020-06" db="EMBL/GenBank/DDBJ databases">
        <title>Draft genome of Bugula neritina, a colonial animal packing powerful symbionts and potential medicines.</title>
        <authorList>
            <person name="Rayko M."/>
        </authorList>
    </citation>
    <scope>NUCLEOTIDE SEQUENCE [LARGE SCALE GENOMIC DNA]</scope>
    <source>
        <strain evidence="3">Kwan_BN1</strain>
    </source>
</reference>
<evidence type="ECO:0000313" key="3">
    <source>
        <dbReference type="EMBL" id="KAF6025498.1"/>
    </source>
</evidence>